<dbReference type="SUPFAM" id="SSF53335">
    <property type="entry name" value="S-adenosyl-L-methionine-dependent methyltransferases"/>
    <property type="match status" value="1"/>
</dbReference>
<reference evidence="1 2" key="1">
    <citation type="submission" date="2019-10" db="EMBL/GenBank/DDBJ databases">
        <title>Gluconobacter aidae sp. nov., a novel species of acetic acid bacteria isolated in Thailand.</title>
        <authorList>
            <person name="Yukphan P."/>
            <person name="Charoenyingcharoen P."/>
            <person name="Malimas S."/>
            <person name="Muramatsu Y."/>
            <person name="Nakagawa Y."/>
            <person name="Tanasupawat S."/>
            <person name="Yamada Y."/>
        </authorList>
    </citation>
    <scope>NUCLEOTIDE SEQUENCE [LARGE SCALE GENOMIC DNA]</scope>
    <source>
        <strain evidence="1 2">AC10</strain>
    </source>
</reference>
<protein>
    <submittedName>
        <fullName evidence="1">Macrocin-O-methyltransferase</fullName>
    </submittedName>
</protein>
<dbReference type="GO" id="GO:0032259">
    <property type="term" value="P:methylation"/>
    <property type="evidence" value="ECO:0007669"/>
    <property type="project" value="UniProtKB-KW"/>
</dbReference>
<dbReference type="PANTHER" id="PTHR40036">
    <property type="entry name" value="MACROCIN O-METHYLTRANSFERASE"/>
    <property type="match status" value="1"/>
</dbReference>
<evidence type="ECO:0000313" key="1">
    <source>
        <dbReference type="EMBL" id="MQR98457.1"/>
    </source>
</evidence>
<gene>
    <name evidence="1" type="ORF">GFJ39_04425</name>
</gene>
<proteinExistence type="predicted"/>
<dbReference type="PANTHER" id="PTHR40036:SF1">
    <property type="entry name" value="MACROCIN O-METHYLTRANSFERASE"/>
    <property type="match status" value="1"/>
</dbReference>
<dbReference type="AlphaFoldDB" id="A0A7X1VNY1"/>
<dbReference type="EMBL" id="WIPH01000006">
    <property type="protein sequence ID" value="MQR98457.1"/>
    <property type="molecule type" value="Genomic_DNA"/>
</dbReference>
<keyword evidence="2" id="KW-1185">Reference proteome</keyword>
<dbReference type="Gene3D" id="3.40.50.150">
    <property type="entry name" value="Vaccinia Virus protein VP39"/>
    <property type="match status" value="1"/>
</dbReference>
<name>A0A7X1VNY1_9PROT</name>
<dbReference type="GO" id="GO:0008168">
    <property type="term" value="F:methyltransferase activity"/>
    <property type="evidence" value="ECO:0007669"/>
    <property type="project" value="UniProtKB-KW"/>
</dbReference>
<accession>A0A7X1VNY1</accession>
<keyword evidence="1" id="KW-0808">Transferase</keyword>
<dbReference type="Pfam" id="PF05711">
    <property type="entry name" value="TylF"/>
    <property type="match status" value="1"/>
</dbReference>
<keyword evidence="1" id="KW-0489">Methyltransferase</keyword>
<dbReference type="Proteomes" id="UP000432209">
    <property type="component" value="Unassembled WGS sequence"/>
</dbReference>
<comment type="caution">
    <text evidence="1">The sequence shown here is derived from an EMBL/GenBank/DDBJ whole genome shotgun (WGS) entry which is preliminary data.</text>
</comment>
<sequence>MSARPSSKPSPVSWAKASRLRKPDTFCWTALPRRSNHDKMWMRNEKLRRIIGCSRIARALTFGLQNALQMRLLSGHKDPRTLSSLRHAIRGTRSLLSADEAFILHEIASAQTTLPGDFAEFGVYEGASAALLCSVKNDRTLHLFDTFEGLPESVRSGESGVFHKGQFIGTLPHVKRKLAGCRNVQFHPGLFPGSTSGLEDLRFSFVHLDVDLHDATLAGLDYFYPRLVPGGIILTHDFSIIPGVAQAFRTFFADRPERIIEFPTTQAMIIRHPA</sequence>
<dbReference type="InterPro" id="IPR008884">
    <property type="entry name" value="TylF_MeTrfase"/>
</dbReference>
<organism evidence="1 2">
    <name type="scientific">Gluconobacter aidae</name>
    <dbReference type="NCBI Taxonomy" id="2662454"/>
    <lineage>
        <taxon>Bacteria</taxon>
        <taxon>Pseudomonadati</taxon>
        <taxon>Pseudomonadota</taxon>
        <taxon>Alphaproteobacteria</taxon>
        <taxon>Acetobacterales</taxon>
        <taxon>Acetobacteraceae</taxon>
        <taxon>Gluconobacter</taxon>
    </lineage>
</organism>
<evidence type="ECO:0000313" key="2">
    <source>
        <dbReference type="Proteomes" id="UP000432209"/>
    </source>
</evidence>
<dbReference type="InterPro" id="IPR029063">
    <property type="entry name" value="SAM-dependent_MTases_sf"/>
</dbReference>